<sequence>MVEAYVDAIRERTDVGAFLAADATLSVPATAWGLHGRAAIERWVHRTHIGEYGGVLATGRAVSVPMAMFFDITGDTITGIRLYYPADLLQAQLAGE</sequence>
<evidence type="ECO:0008006" key="3">
    <source>
        <dbReference type="Google" id="ProtNLM"/>
    </source>
</evidence>
<reference evidence="1 2" key="1">
    <citation type="submission" date="2018-09" db="EMBL/GenBank/DDBJ databases">
        <title>Genome sequencing of strain 2DFW10M-5.</title>
        <authorList>
            <person name="Heo J."/>
            <person name="Kim S.-J."/>
            <person name="Kwon S.-W."/>
        </authorList>
    </citation>
    <scope>NUCLEOTIDE SEQUENCE [LARGE SCALE GENOMIC DNA]</scope>
    <source>
        <strain evidence="1 2">2DFW10M-5</strain>
    </source>
</reference>
<dbReference type="AlphaFoldDB" id="A0A387BJ35"/>
<protein>
    <recommendedName>
        <fullName evidence="3">Nuclear transport factor 2 family protein</fullName>
    </recommendedName>
</protein>
<dbReference type="EMBL" id="CP032624">
    <property type="protein sequence ID" value="AYG02242.1"/>
    <property type="molecule type" value="Genomic_DNA"/>
</dbReference>
<dbReference type="KEGG" id="gry:D7I44_00980"/>
<proteinExistence type="predicted"/>
<evidence type="ECO:0000313" key="2">
    <source>
        <dbReference type="Proteomes" id="UP000275069"/>
    </source>
</evidence>
<dbReference type="Proteomes" id="UP000275069">
    <property type="component" value="Chromosome"/>
</dbReference>
<dbReference type="InterPro" id="IPR032710">
    <property type="entry name" value="NTF2-like_dom_sf"/>
</dbReference>
<accession>A0A387BJ35</accession>
<dbReference type="Gene3D" id="3.10.450.50">
    <property type="match status" value="1"/>
</dbReference>
<dbReference type="SUPFAM" id="SSF54427">
    <property type="entry name" value="NTF2-like"/>
    <property type="match status" value="1"/>
</dbReference>
<gene>
    <name evidence="1" type="ORF">D7I44_00980</name>
</gene>
<dbReference type="OrthoDB" id="9810441at2"/>
<name>A0A387BJ35_9MICO</name>
<organism evidence="1 2">
    <name type="scientific">Gryllotalpicola protaetiae</name>
    <dbReference type="NCBI Taxonomy" id="2419771"/>
    <lineage>
        <taxon>Bacteria</taxon>
        <taxon>Bacillati</taxon>
        <taxon>Actinomycetota</taxon>
        <taxon>Actinomycetes</taxon>
        <taxon>Micrococcales</taxon>
        <taxon>Microbacteriaceae</taxon>
        <taxon>Gryllotalpicola</taxon>
    </lineage>
</organism>
<keyword evidence="2" id="KW-1185">Reference proteome</keyword>
<evidence type="ECO:0000313" key="1">
    <source>
        <dbReference type="EMBL" id="AYG02242.1"/>
    </source>
</evidence>